<sequence length="53" mass="6169">MPNTRRKFNSEEKARIVLGRDMGTGLLSHFCLYIRYPIRLFPVPFSLRATGQN</sequence>
<gene>
    <name evidence="1" type="ORF">J2S25_003848</name>
</gene>
<evidence type="ECO:0000313" key="1">
    <source>
        <dbReference type="EMBL" id="MDQ0415621.1"/>
    </source>
</evidence>
<proteinExistence type="predicted"/>
<evidence type="ECO:0008006" key="3">
    <source>
        <dbReference type="Google" id="ProtNLM"/>
    </source>
</evidence>
<reference evidence="1 2" key="1">
    <citation type="submission" date="2023-07" db="EMBL/GenBank/DDBJ databases">
        <title>Genomic Encyclopedia of Type Strains, Phase IV (KMG-IV): sequencing the most valuable type-strain genomes for metagenomic binning, comparative biology and taxonomic classification.</title>
        <authorList>
            <person name="Goeker M."/>
        </authorList>
    </citation>
    <scope>NUCLEOTIDE SEQUENCE [LARGE SCALE GENOMIC DNA]</scope>
    <source>
        <strain evidence="1 2">DSM 19598</strain>
    </source>
</reference>
<dbReference type="Proteomes" id="UP001242313">
    <property type="component" value="Unassembled WGS sequence"/>
</dbReference>
<accession>A0ABU0G0A7</accession>
<keyword evidence="2" id="KW-1185">Reference proteome</keyword>
<organism evidence="1 2">
    <name type="scientific">Mesobacillus stamsii</name>
    <dbReference type="NCBI Taxonomy" id="225347"/>
    <lineage>
        <taxon>Bacteria</taxon>
        <taxon>Bacillati</taxon>
        <taxon>Bacillota</taxon>
        <taxon>Bacilli</taxon>
        <taxon>Bacillales</taxon>
        <taxon>Bacillaceae</taxon>
        <taxon>Mesobacillus</taxon>
    </lineage>
</organism>
<protein>
    <recommendedName>
        <fullName evidence="3">Transposase</fullName>
    </recommendedName>
</protein>
<comment type="caution">
    <text evidence="1">The sequence shown here is derived from an EMBL/GenBank/DDBJ whole genome shotgun (WGS) entry which is preliminary data.</text>
</comment>
<evidence type="ECO:0000313" key="2">
    <source>
        <dbReference type="Proteomes" id="UP001242313"/>
    </source>
</evidence>
<name>A0ABU0G0A7_9BACI</name>
<dbReference type="EMBL" id="JAUSUN010000041">
    <property type="protein sequence ID" value="MDQ0415621.1"/>
    <property type="molecule type" value="Genomic_DNA"/>
</dbReference>